<sequence length="110" mass="11105">MGARKKLTGHIVSGAAVVLVTKDASERYLYRGAPIPLEAFTDESVEHAISVGLVEEVYDEPTEDQAAAEQAAADAQAAAVEQAATDAAAAEAPTPAAKASPASKSAPGSK</sequence>
<accession>A0A7W4YDY9</accession>
<dbReference type="RefSeq" id="WP_183623450.1">
    <property type="nucleotide sequence ID" value="NZ_JACHWJ010000001.1"/>
</dbReference>
<dbReference type="EMBL" id="JACHWJ010000001">
    <property type="protein sequence ID" value="MBB2956974.1"/>
    <property type="molecule type" value="Genomic_DNA"/>
</dbReference>
<dbReference type="Proteomes" id="UP000545286">
    <property type="component" value="Unassembled WGS sequence"/>
</dbReference>
<evidence type="ECO:0000313" key="2">
    <source>
        <dbReference type="EMBL" id="MBB2956974.1"/>
    </source>
</evidence>
<protein>
    <submittedName>
        <fullName evidence="2">Putative membrane protein</fullName>
    </submittedName>
</protein>
<name>A0A7W4YDY9_9MICO</name>
<evidence type="ECO:0000313" key="3">
    <source>
        <dbReference type="Proteomes" id="UP000545286"/>
    </source>
</evidence>
<dbReference type="AlphaFoldDB" id="A0A7W4YDY9"/>
<keyword evidence="3" id="KW-1185">Reference proteome</keyword>
<feature type="region of interest" description="Disordered" evidence="1">
    <location>
        <begin position="60"/>
        <end position="110"/>
    </location>
</feature>
<comment type="caution">
    <text evidence="2">The sequence shown here is derived from an EMBL/GenBank/DDBJ whole genome shotgun (WGS) entry which is preliminary data.</text>
</comment>
<reference evidence="2 3" key="1">
    <citation type="submission" date="2020-08" db="EMBL/GenBank/DDBJ databases">
        <title>Sequencing the genomes of 1000 actinobacteria strains.</title>
        <authorList>
            <person name="Klenk H.-P."/>
        </authorList>
    </citation>
    <scope>NUCLEOTIDE SEQUENCE [LARGE SCALE GENOMIC DNA]</scope>
    <source>
        <strain evidence="2 3">DSM 20419</strain>
    </source>
</reference>
<organism evidence="2 3">
    <name type="scientific">Pseudoclavibacter helvolus</name>
    <dbReference type="NCBI Taxonomy" id="255205"/>
    <lineage>
        <taxon>Bacteria</taxon>
        <taxon>Bacillati</taxon>
        <taxon>Actinomycetota</taxon>
        <taxon>Actinomycetes</taxon>
        <taxon>Micrococcales</taxon>
        <taxon>Microbacteriaceae</taxon>
        <taxon>Pseudoclavibacter</taxon>
    </lineage>
</organism>
<evidence type="ECO:0000256" key="1">
    <source>
        <dbReference type="SAM" id="MobiDB-lite"/>
    </source>
</evidence>
<proteinExistence type="predicted"/>
<feature type="compositionally biased region" description="Low complexity" evidence="1">
    <location>
        <begin position="64"/>
        <end position="110"/>
    </location>
</feature>
<gene>
    <name evidence="2" type="ORF">FHX72_001086</name>
</gene>